<evidence type="ECO:0000313" key="5">
    <source>
        <dbReference type="EMBL" id="KND04551.1"/>
    </source>
</evidence>
<dbReference type="STRING" id="645134.A0A0L0HT73"/>
<protein>
    <recommendedName>
        <fullName evidence="4">F-box domain-containing protein</fullName>
    </recommendedName>
</protein>
<evidence type="ECO:0000256" key="1">
    <source>
        <dbReference type="ARBA" id="ARBA00022574"/>
    </source>
</evidence>
<dbReference type="InterPro" id="IPR001810">
    <property type="entry name" value="F-box_dom"/>
</dbReference>
<proteinExistence type="predicted"/>
<evidence type="ECO:0000256" key="2">
    <source>
        <dbReference type="ARBA" id="ARBA00022737"/>
    </source>
</evidence>
<feature type="repeat" description="WD" evidence="3">
    <location>
        <begin position="287"/>
        <end position="327"/>
    </location>
</feature>
<dbReference type="InterPro" id="IPR019775">
    <property type="entry name" value="WD40_repeat_CS"/>
</dbReference>
<name>A0A0L0HT73_SPIPD</name>
<feature type="domain" description="F-box" evidence="4">
    <location>
        <begin position="11"/>
        <end position="60"/>
    </location>
</feature>
<evidence type="ECO:0000313" key="6">
    <source>
        <dbReference type="Proteomes" id="UP000053201"/>
    </source>
</evidence>
<dbReference type="AlphaFoldDB" id="A0A0L0HT73"/>
<dbReference type="EMBL" id="KQ257450">
    <property type="protein sequence ID" value="KND04551.1"/>
    <property type="molecule type" value="Genomic_DNA"/>
</dbReference>
<reference evidence="5 6" key="1">
    <citation type="submission" date="2009-08" db="EMBL/GenBank/DDBJ databases">
        <title>The Genome Sequence of Spizellomyces punctatus strain DAOM BR117.</title>
        <authorList>
            <consortium name="The Broad Institute Genome Sequencing Platform"/>
            <person name="Russ C."/>
            <person name="Cuomo C."/>
            <person name="Shea T."/>
            <person name="Young S.K."/>
            <person name="Zeng Q."/>
            <person name="Koehrsen M."/>
            <person name="Haas B."/>
            <person name="Borodovsky M."/>
            <person name="Guigo R."/>
            <person name="Alvarado L."/>
            <person name="Berlin A."/>
            <person name="Bochicchio J."/>
            <person name="Borenstein D."/>
            <person name="Chapman S."/>
            <person name="Chen Z."/>
            <person name="Engels R."/>
            <person name="Freedman E."/>
            <person name="Gellesch M."/>
            <person name="Goldberg J."/>
            <person name="Griggs A."/>
            <person name="Gujja S."/>
            <person name="Heiman D."/>
            <person name="Hepburn T."/>
            <person name="Howarth C."/>
            <person name="Jen D."/>
            <person name="Larson L."/>
            <person name="Lewis B."/>
            <person name="Mehta T."/>
            <person name="Park D."/>
            <person name="Pearson M."/>
            <person name="Roberts A."/>
            <person name="Saif S."/>
            <person name="Shenoy N."/>
            <person name="Sisk P."/>
            <person name="Stolte C."/>
            <person name="Sykes S."/>
            <person name="Thomson T."/>
            <person name="Walk T."/>
            <person name="White J."/>
            <person name="Yandava C."/>
            <person name="Burger G."/>
            <person name="Gray M.W."/>
            <person name="Holland P.W.H."/>
            <person name="King N."/>
            <person name="Lang F.B.F."/>
            <person name="Roger A.J."/>
            <person name="Ruiz-Trillo I."/>
            <person name="Lander E."/>
            <person name="Nusbaum C."/>
        </authorList>
    </citation>
    <scope>NUCLEOTIDE SEQUENCE [LARGE SCALE GENOMIC DNA]</scope>
    <source>
        <strain evidence="5 6">DAOM BR117</strain>
    </source>
</reference>
<dbReference type="PANTHER" id="PTHR19848">
    <property type="entry name" value="WD40 REPEAT PROTEIN"/>
    <property type="match status" value="1"/>
</dbReference>
<dbReference type="Pfam" id="PF00400">
    <property type="entry name" value="WD40"/>
    <property type="match status" value="3"/>
</dbReference>
<dbReference type="InterPro" id="IPR015943">
    <property type="entry name" value="WD40/YVTN_repeat-like_dom_sf"/>
</dbReference>
<keyword evidence="2" id="KW-0677">Repeat</keyword>
<dbReference type="VEuPathDB" id="FungiDB:SPPG_00276"/>
<evidence type="ECO:0000259" key="4">
    <source>
        <dbReference type="PROSITE" id="PS50181"/>
    </source>
</evidence>
<dbReference type="Gene3D" id="2.130.10.10">
    <property type="entry name" value="YVTN repeat-like/Quinoprotein amine dehydrogenase"/>
    <property type="match status" value="2"/>
</dbReference>
<dbReference type="SUPFAM" id="SSF81383">
    <property type="entry name" value="F-box domain"/>
    <property type="match status" value="1"/>
</dbReference>
<dbReference type="PANTHER" id="PTHR19848:SF8">
    <property type="entry name" value="F-BOX AND WD REPEAT DOMAIN CONTAINING 7"/>
    <property type="match status" value="1"/>
</dbReference>
<accession>A0A0L0HT73</accession>
<gene>
    <name evidence="5" type="ORF">SPPG_00276</name>
</gene>
<dbReference type="PROSITE" id="PS50082">
    <property type="entry name" value="WD_REPEATS_2"/>
    <property type="match status" value="2"/>
</dbReference>
<dbReference type="eggNOG" id="ENOG502SCUA">
    <property type="taxonomic scope" value="Eukaryota"/>
</dbReference>
<dbReference type="Proteomes" id="UP000053201">
    <property type="component" value="Unassembled WGS sequence"/>
</dbReference>
<keyword evidence="1 3" id="KW-0853">WD repeat</keyword>
<dbReference type="InParanoid" id="A0A0L0HT73"/>
<feature type="repeat" description="WD" evidence="3">
    <location>
        <begin position="195"/>
        <end position="226"/>
    </location>
</feature>
<dbReference type="SUPFAM" id="SSF50978">
    <property type="entry name" value="WD40 repeat-like"/>
    <property type="match status" value="1"/>
</dbReference>
<dbReference type="GeneID" id="27684016"/>
<dbReference type="PROSITE" id="PS50181">
    <property type="entry name" value="FBOX"/>
    <property type="match status" value="1"/>
</dbReference>
<dbReference type="InterPro" id="IPR036047">
    <property type="entry name" value="F-box-like_dom_sf"/>
</dbReference>
<organism evidence="5 6">
    <name type="scientific">Spizellomyces punctatus (strain DAOM BR117)</name>
    <dbReference type="NCBI Taxonomy" id="645134"/>
    <lineage>
        <taxon>Eukaryota</taxon>
        <taxon>Fungi</taxon>
        <taxon>Fungi incertae sedis</taxon>
        <taxon>Chytridiomycota</taxon>
        <taxon>Chytridiomycota incertae sedis</taxon>
        <taxon>Chytridiomycetes</taxon>
        <taxon>Spizellomycetales</taxon>
        <taxon>Spizellomycetaceae</taxon>
        <taxon>Spizellomyces</taxon>
    </lineage>
</organism>
<dbReference type="SMART" id="SM00320">
    <property type="entry name" value="WD40"/>
    <property type="match status" value="4"/>
</dbReference>
<dbReference type="InterPro" id="IPR001680">
    <property type="entry name" value="WD40_rpt"/>
</dbReference>
<keyword evidence="6" id="KW-1185">Reference proteome</keyword>
<dbReference type="PROSITE" id="PS00678">
    <property type="entry name" value="WD_REPEATS_1"/>
    <property type="match status" value="1"/>
</dbReference>
<dbReference type="Gene3D" id="1.20.1280.50">
    <property type="match status" value="1"/>
</dbReference>
<dbReference type="InterPro" id="IPR036322">
    <property type="entry name" value="WD40_repeat_dom_sf"/>
</dbReference>
<dbReference type="OMA" id="SEWFISH"/>
<dbReference type="OrthoDB" id="361494at2759"/>
<dbReference type="Pfam" id="PF12937">
    <property type="entry name" value="F-box-like"/>
    <property type="match status" value="1"/>
</dbReference>
<evidence type="ECO:0000256" key="3">
    <source>
        <dbReference type="PROSITE-ProRule" id="PRU00221"/>
    </source>
</evidence>
<dbReference type="RefSeq" id="XP_016612590.1">
    <property type="nucleotide sequence ID" value="XM_016748607.1"/>
</dbReference>
<sequence length="406" mass="45436">MTMSHHKNKDPPTLQSLPTELYLQILTHLPLTSISRLSRTSHHHHTLVTTHGWAQCWSRSSYTLQTWPTTPPSWLARLEFMHNVMKRWHSGEVRCAWVEGPWGRVYMPTIVMSGERLIWTKGQWVEGIWFEGGYYGRQVRVGGRHGGEILCCGVMGESLLTGGAEGGVCIWDMESFKSRRNGRKRTTTVYPLGYLTGHTSAVKSLTPISKTRFLTCSFDGTFRIWSPDTSSIFPIPDLNRNRPWTTTFASHPSLLAVGFSHLFPTSSNSPLRLYAVTPTSLTPLADLHGHKSSIYDTHMIDPHTLLSASFDGTVRTWDMRTRTCVQVFEDPDDYAVYSVAGGSWLISSGTAWHATVRIWDARMSGLVRSVFLVERRSPVYALAMDCVRIVGAVDGGVGMCVADGMV</sequence>